<evidence type="ECO:0000256" key="1">
    <source>
        <dbReference type="SAM" id="MobiDB-lite"/>
    </source>
</evidence>
<name>A0AA40PQ91_9CHLA</name>
<comment type="caution">
    <text evidence="3">The sequence shown here is derived from an EMBL/GenBank/DDBJ whole genome shotgun (WGS) entry which is preliminary data.</text>
</comment>
<evidence type="ECO:0000313" key="3">
    <source>
        <dbReference type="EMBL" id="KTF28731.1"/>
    </source>
</evidence>
<dbReference type="Proteomes" id="UP000054301">
    <property type="component" value="Unassembled WGS sequence"/>
</dbReference>
<gene>
    <name evidence="3" type="ORF">cpL1_0766</name>
</gene>
<accession>A0AA40PQ91</accession>
<keyword evidence="2" id="KW-0472">Membrane</keyword>
<evidence type="ECO:0000313" key="4">
    <source>
        <dbReference type="Proteomes" id="UP000054301"/>
    </source>
</evidence>
<organism evidence="3 4">
    <name type="scientific">Chlamydia pecorum</name>
    <dbReference type="NCBI Taxonomy" id="85991"/>
    <lineage>
        <taxon>Bacteria</taxon>
        <taxon>Pseudomonadati</taxon>
        <taxon>Chlamydiota</taxon>
        <taxon>Chlamydiia</taxon>
        <taxon>Chlamydiales</taxon>
        <taxon>Chlamydiaceae</taxon>
        <taxon>Chlamydia/Chlamydophila group</taxon>
        <taxon>Chlamydia</taxon>
    </lineage>
</organism>
<feature type="region of interest" description="Disordered" evidence="1">
    <location>
        <begin position="269"/>
        <end position="290"/>
    </location>
</feature>
<feature type="transmembrane region" description="Helical" evidence="2">
    <location>
        <begin position="33"/>
        <end position="54"/>
    </location>
</feature>
<feature type="transmembrane region" description="Helical" evidence="2">
    <location>
        <begin position="151"/>
        <end position="174"/>
    </location>
</feature>
<dbReference type="AlphaFoldDB" id="A0AA40PQ91"/>
<reference evidence="3 4" key="1">
    <citation type="submission" date="2015-06" db="EMBL/GenBank/DDBJ databases">
        <title>More than comparative genomics: Whole genome sequencing reveals elusive C. pecorum plasmid and re-evaluates genetic differences and phylogenetic relationships between C. pecorum from pig, cattle, sheep and koala hosts.</title>
        <authorList>
            <person name="Jelocnik M."/>
            <person name="Bachmann N.L."/>
            <person name="Kaltenboeck B."/>
            <person name="Waugh C."/>
            <person name="Woolford L."/>
            <person name="Speight N."/>
            <person name="Gillett A."/>
            <person name="Higgins D."/>
            <person name="Flanagan C."/>
            <person name="Myers G."/>
            <person name="Timms P."/>
            <person name="Polkinghorne A."/>
        </authorList>
    </citation>
    <scope>NUCLEOTIDE SEQUENCE [LARGE SCALE GENOMIC DNA]</scope>
    <source>
        <strain evidence="3 4">L1</strain>
    </source>
</reference>
<sequence length="326" mass="35766">MAVNFTSSLLPQEQAPQVLAWNNHYINNDRQTFLAIVSAVFVATALILTGTFLICANSIVGFSFVSAIILGTLTIVIGSSVLLYVLFVTLKKTRAWTKNFLSIKRYIQPILSKPISHQKRSAHISSFFCSSPLDIESYGSPCNHPLAKTHIILSAAGVLSGVSLLVSSVALLVLCSSLCWLGWGLGVIGATVLTASLFGIRSHSLIAQGASYIYINHYQKHLREKLEKLLMNKEKQLLTLENRESAQKIKISVLQEQIKQLTKQIEEQQENKVMEKSSSPKPPSPSSSLQRLGSLARGIVSYPFTIAGNALSLSAFENEICDLFEN</sequence>
<protein>
    <submittedName>
        <fullName evidence="3">Uncharacterized protein</fullName>
    </submittedName>
</protein>
<keyword evidence="2" id="KW-0812">Transmembrane</keyword>
<evidence type="ECO:0000256" key="2">
    <source>
        <dbReference type="SAM" id="Phobius"/>
    </source>
</evidence>
<keyword evidence="2" id="KW-1133">Transmembrane helix</keyword>
<dbReference type="RefSeq" id="WP_021756646.1">
    <property type="nucleotide sequence ID" value="NZ_LFRH01000003.1"/>
</dbReference>
<dbReference type="EMBL" id="LFRH01000003">
    <property type="protein sequence ID" value="KTF28731.1"/>
    <property type="molecule type" value="Genomic_DNA"/>
</dbReference>
<feature type="transmembrane region" description="Helical" evidence="2">
    <location>
        <begin position="180"/>
        <end position="200"/>
    </location>
</feature>
<proteinExistence type="predicted"/>
<feature type="transmembrane region" description="Helical" evidence="2">
    <location>
        <begin position="60"/>
        <end position="88"/>
    </location>
</feature>
<dbReference type="CDD" id="cd14686">
    <property type="entry name" value="bZIP"/>
    <property type="match status" value="1"/>
</dbReference>